<evidence type="ECO:0000313" key="2">
    <source>
        <dbReference type="EMBL" id="GAG96158.1"/>
    </source>
</evidence>
<evidence type="ECO:0000256" key="1">
    <source>
        <dbReference type="SAM" id="Phobius"/>
    </source>
</evidence>
<reference evidence="2" key="1">
    <citation type="journal article" date="2014" name="Front. Microbiol.">
        <title>High frequency of phylogenetically diverse reductive dehalogenase-homologous genes in deep subseafloor sedimentary metagenomes.</title>
        <authorList>
            <person name="Kawai M."/>
            <person name="Futagami T."/>
            <person name="Toyoda A."/>
            <person name="Takaki Y."/>
            <person name="Nishi S."/>
            <person name="Hori S."/>
            <person name="Arai W."/>
            <person name="Tsubouchi T."/>
            <person name="Morono Y."/>
            <person name="Uchiyama I."/>
            <person name="Ito T."/>
            <person name="Fujiyama A."/>
            <person name="Inagaki F."/>
            <person name="Takami H."/>
        </authorList>
    </citation>
    <scope>NUCLEOTIDE SEQUENCE</scope>
    <source>
        <strain evidence="2">Expedition CK06-06</strain>
    </source>
</reference>
<keyword evidence="1" id="KW-1133">Transmembrane helix</keyword>
<dbReference type="AlphaFoldDB" id="X1CIT7"/>
<keyword evidence="1" id="KW-0472">Membrane</keyword>
<keyword evidence="1" id="KW-0812">Transmembrane</keyword>
<comment type="caution">
    <text evidence="2">The sequence shown here is derived from an EMBL/GenBank/DDBJ whole genome shotgun (WGS) entry which is preliminary data.</text>
</comment>
<feature type="transmembrane region" description="Helical" evidence="1">
    <location>
        <begin position="31"/>
        <end position="58"/>
    </location>
</feature>
<organism evidence="2">
    <name type="scientific">marine sediment metagenome</name>
    <dbReference type="NCBI Taxonomy" id="412755"/>
    <lineage>
        <taxon>unclassified sequences</taxon>
        <taxon>metagenomes</taxon>
        <taxon>ecological metagenomes</taxon>
    </lineage>
</organism>
<name>X1CIT7_9ZZZZ</name>
<gene>
    <name evidence="2" type="ORF">S01H4_47067</name>
</gene>
<protein>
    <submittedName>
        <fullName evidence="2">Uncharacterized protein</fullName>
    </submittedName>
</protein>
<accession>X1CIT7</accession>
<feature type="non-terminal residue" evidence="2">
    <location>
        <position position="1"/>
    </location>
</feature>
<dbReference type="EMBL" id="BART01026379">
    <property type="protein sequence ID" value="GAG96158.1"/>
    <property type="molecule type" value="Genomic_DNA"/>
</dbReference>
<proteinExistence type="predicted"/>
<sequence length="86" mass="9507">IIVAAFAMGLGCLNLLKVHLAYVNNRESEQWQYSVILLGSMAVFLVLGFGVGIGTPLFTSIYRNSLQTLSMTLYSLIDSYTIMRPT</sequence>